<dbReference type="AlphaFoldDB" id="A0A239W7T8"/>
<dbReference type="GeneID" id="85153043"/>
<proteinExistence type="predicted"/>
<protein>
    <submittedName>
        <fullName evidence="1">Uncharacterized protein</fullName>
    </submittedName>
</protein>
<accession>A0A239W7T8</accession>
<gene>
    <name evidence="1" type="ORF">SAMEA4412665_00441</name>
</gene>
<organism evidence="1 2">
    <name type="scientific">Cutibacterium granulosum</name>
    <dbReference type="NCBI Taxonomy" id="33011"/>
    <lineage>
        <taxon>Bacteria</taxon>
        <taxon>Bacillati</taxon>
        <taxon>Actinomycetota</taxon>
        <taxon>Actinomycetes</taxon>
        <taxon>Propionibacteriales</taxon>
        <taxon>Propionibacteriaceae</taxon>
        <taxon>Cutibacterium</taxon>
    </lineage>
</organism>
<evidence type="ECO:0000313" key="1">
    <source>
        <dbReference type="EMBL" id="SNV30571.1"/>
    </source>
</evidence>
<accession>A0A2W5EYG6</accession>
<sequence length="61" mass="6380">MKQIHILLGSALPVLTGQPSSRDERGLSQSTENAVLLLGAVAIATIVVSVITGYVSKHLPK</sequence>
<evidence type="ECO:0000313" key="2">
    <source>
        <dbReference type="Proteomes" id="UP000215332"/>
    </source>
</evidence>
<reference evidence="1 2" key="1">
    <citation type="submission" date="2017-06" db="EMBL/GenBank/DDBJ databases">
        <authorList>
            <consortium name="Pathogen Informatics"/>
        </authorList>
    </citation>
    <scope>NUCLEOTIDE SEQUENCE [LARGE SCALE GENOMIC DNA]</scope>
    <source>
        <strain evidence="1 2">NCTC11865</strain>
    </source>
</reference>
<dbReference type="RefSeq" id="WP_021103675.1">
    <property type="nucleotide sequence ID" value="NZ_AP026710.1"/>
</dbReference>
<name>A0A239W7T8_9ACTN</name>
<dbReference type="KEGG" id="cgrn:4412665_00441"/>
<dbReference type="Proteomes" id="UP000215332">
    <property type="component" value="Chromosome 1"/>
</dbReference>
<dbReference type="EMBL" id="LT906441">
    <property type="protein sequence ID" value="SNV30571.1"/>
    <property type="molecule type" value="Genomic_DNA"/>
</dbReference>